<dbReference type="eggNOG" id="COG4124">
    <property type="taxonomic scope" value="Bacteria"/>
</dbReference>
<keyword evidence="4" id="KW-1185">Reference proteome</keyword>
<organism evidence="3 4">
    <name type="scientific">Ruminococcus flavefaciens 007c</name>
    <dbReference type="NCBI Taxonomy" id="1341157"/>
    <lineage>
        <taxon>Bacteria</taxon>
        <taxon>Bacillati</taxon>
        <taxon>Bacillota</taxon>
        <taxon>Clostridia</taxon>
        <taxon>Eubacteriales</taxon>
        <taxon>Oscillospiraceae</taxon>
        <taxon>Ruminococcus</taxon>
    </lineage>
</organism>
<dbReference type="RefSeq" id="WP_037300844.1">
    <property type="nucleotide sequence ID" value="NZ_ATAX01000034.1"/>
</dbReference>
<feature type="domain" description="Dockerin" evidence="2">
    <location>
        <begin position="270"/>
        <end position="336"/>
    </location>
</feature>
<feature type="signal peptide" evidence="1">
    <location>
        <begin position="1"/>
        <end position="25"/>
    </location>
</feature>
<dbReference type="CDD" id="cd14256">
    <property type="entry name" value="Dockerin_I"/>
    <property type="match status" value="1"/>
</dbReference>
<dbReference type="Gene3D" id="1.10.1330.10">
    <property type="entry name" value="Dockerin domain"/>
    <property type="match status" value="1"/>
</dbReference>
<evidence type="ECO:0000313" key="4">
    <source>
        <dbReference type="Proteomes" id="UP000019365"/>
    </source>
</evidence>
<evidence type="ECO:0000256" key="1">
    <source>
        <dbReference type="SAM" id="SignalP"/>
    </source>
</evidence>
<sequence length="358" mass="40580">MKKMIAFMLAAAITTAPLCSISVGAETTAVNYADVAIEDVYAVIAGSDHVILSDSWTTTDLVLDSSGKYHIIEKRFKGAEITVSKGIELPLDEIKKAAYSKYVSRPQIRKNSNGVTYSLSYSQYESRDVIIDILKSYDCVLSIDENYEVWEDTANQAGTMAFFVSYDKSAEEFLSRYPDIGLVHDEENDYMAQREDYDYYFGLKGDGFSFQKLYEPLKDMNLNGIKYDVLWCLTELAYLPNETFNCTRNLYTKNGISEKLRTEIRKFYRTPAVQGDANGDGSLDLADAIYIMQSLANPDKYQLTEQGRFNADMDGDGVTVGDAQAIQDRLLMKYPISDDQDENDYIFPQYEDEKVWPV</sequence>
<keyword evidence="1" id="KW-0732">Signal</keyword>
<dbReference type="SUPFAM" id="SSF63446">
    <property type="entry name" value="Type I dockerin domain"/>
    <property type="match status" value="1"/>
</dbReference>
<dbReference type="PATRIC" id="fig|1341157.4.peg.2784"/>
<proteinExistence type="predicted"/>
<feature type="chain" id="PRO_5038958188" description="Dockerin domain-containing protein" evidence="1">
    <location>
        <begin position="26"/>
        <end position="358"/>
    </location>
</feature>
<comment type="caution">
    <text evidence="3">The sequence shown here is derived from an EMBL/GenBank/DDBJ whole genome shotgun (WGS) entry which is preliminary data.</text>
</comment>
<accession>W7UF97</accession>
<dbReference type="InterPro" id="IPR036439">
    <property type="entry name" value="Dockerin_dom_sf"/>
</dbReference>
<gene>
    <name evidence="3" type="ORF">RF007C_00495</name>
</gene>
<dbReference type="InterPro" id="IPR016134">
    <property type="entry name" value="Dockerin_dom"/>
</dbReference>
<dbReference type="Proteomes" id="UP000019365">
    <property type="component" value="Unassembled WGS sequence"/>
</dbReference>
<reference evidence="3 4" key="1">
    <citation type="journal article" date="2014" name="PLoS ONE">
        <title>Rumen cellulosomics: divergent fiber-degrading strategies revealed by comparative genome-wide analysis of six ruminococcal strains.</title>
        <authorList>
            <person name="Dassa B."/>
            <person name="Borovok I."/>
            <person name="Ruimy-Israeli V."/>
            <person name="Lamed R."/>
            <person name="Flint H.J."/>
            <person name="Duncan S.H."/>
            <person name="Henrissat B."/>
            <person name="Coutinho P."/>
            <person name="Morrison M."/>
            <person name="Mosoni P."/>
            <person name="Yeoman C.J."/>
            <person name="White B.A."/>
            <person name="Bayer E.A."/>
        </authorList>
    </citation>
    <scope>NUCLEOTIDE SEQUENCE [LARGE SCALE GENOMIC DNA]</scope>
    <source>
        <strain evidence="3 4">007c</strain>
    </source>
</reference>
<evidence type="ECO:0000313" key="3">
    <source>
        <dbReference type="EMBL" id="EWM52593.1"/>
    </source>
</evidence>
<name>W7UF97_RUMFL</name>
<dbReference type="PROSITE" id="PS51766">
    <property type="entry name" value="DOCKERIN"/>
    <property type="match status" value="1"/>
</dbReference>
<dbReference type="GO" id="GO:0000272">
    <property type="term" value="P:polysaccharide catabolic process"/>
    <property type="evidence" value="ECO:0007669"/>
    <property type="project" value="InterPro"/>
</dbReference>
<evidence type="ECO:0000259" key="2">
    <source>
        <dbReference type="PROSITE" id="PS51766"/>
    </source>
</evidence>
<dbReference type="EMBL" id="ATAX01000034">
    <property type="protein sequence ID" value="EWM52593.1"/>
    <property type="molecule type" value="Genomic_DNA"/>
</dbReference>
<dbReference type="AlphaFoldDB" id="W7UF97"/>
<protein>
    <recommendedName>
        <fullName evidence="2">Dockerin domain-containing protein</fullName>
    </recommendedName>
</protein>